<gene>
    <name evidence="5" type="ORF">HNQ59_000076</name>
</gene>
<evidence type="ECO:0000313" key="6">
    <source>
        <dbReference type="Proteomes" id="UP000575898"/>
    </source>
</evidence>
<evidence type="ECO:0000259" key="4">
    <source>
        <dbReference type="Pfam" id="PF00724"/>
    </source>
</evidence>
<dbReference type="SUPFAM" id="SSF51395">
    <property type="entry name" value="FMN-linked oxidoreductases"/>
    <property type="match status" value="1"/>
</dbReference>
<evidence type="ECO:0000313" key="5">
    <source>
        <dbReference type="EMBL" id="MBB5016814.1"/>
    </source>
</evidence>
<dbReference type="Proteomes" id="UP000575898">
    <property type="component" value="Unassembled WGS sequence"/>
</dbReference>
<name>A0A840MBV8_9PROT</name>
<evidence type="ECO:0000256" key="1">
    <source>
        <dbReference type="ARBA" id="ARBA00001917"/>
    </source>
</evidence>
<dbReference type="EC" id="1.-.-.-" evidence="5"/>
<feature type="domain" description="NADH:flavin oxidoreductase/NADH oxidase N-terminal" evidence="4">
    <location>
        <begin position="6"/>
        <end position="340"/>
    </location>
</feature>
<dbReference type="CDD" id="cd02933">
    <property type="entry name" value="OYE_like_FMN"/>
    <property type="match status" value="1"/>
</dbReference>
<evidence type="ECO:0000256" key="3">
    <source>
        <dbReference type="ARBA" id="ARBA00023002"/>
    </source>
</evidence>
<comment type="cofactor">
    <cofactor evidence="1">
        <name>FMN</name>
        <dbReference type="ChEBI" id="CHEBI:58210"/>
    </cofactor>
</comment>
<dbReference type="PANTHER" id="PTHR22893:SF91">
    <property type="entry name" value="NADPH DEHYDROGENASE 2-RELATED"/>
    <property type="match status" value="1"/>
</dbReference>
<dbReference type="GO" id="GO:0010181">
    <property type="term" value="F:FMN binding"/>
    <property type="evidence" value="ECO:0007669"/>
    <property type="project" value="InterPro"/>
</dbReference>
<dbReference type="PANTHER" id="PTHR22893">
    <property type="entry name" value="NADH OXIDOREDUCTASE-RELATED"/>
    <property type="match status" value="1"/>
</dbReference>
<proteinExistence type="inferred from homology"/>
<dbReference type="InterPro" id="IPR001155">
    <property type="entry name" value="OxRdtase_FMN_N"/>
</dbReference>
<dbReference type="EMBL" id="JACHHY010000001">
    <property type="protein sequence ID" value="MBB5016814.1"/>
    <property type="molecule type" value="Genomic_DNA"/>
</dbReference>
<dbReference type="InterPro" id="IPR045247">
    <property type="entry name" value="Oye-like"/>
</dbReference>
<dbReference type="Gene3D" id="3.20.20.70">
    <property type="entry name" value="Aldolase class I"/>
    <property type="match status" value="1"/>
</dbReference>
<evidence type="ECO:0000256" key="2">
    <source>
        <dbReference type="ARBA" id="ARBA00005979"/>
    </source>
</evidence>
<dbReference type="GO" id="GO:0005829">
    <property type="term" value="C:cytosol"/>
    <property type="evidence" value="ECO:0007669"/>
    <property type="project" value="TreeGrafter"/>
</dbReference>
<comment type="caution">
    <text evidence="5">The sequence shown here is derived from an EMBL/GenBank/DDBJ whole genome shotgun (WGS) entry which is preliminary data.</text>
</comment>
<dbReference type="AlphaFoldDB" id="A0A840MBV8"/>
<dbReference type="Pfam" id="PF00724">
    <property type="entry name" value="Oxidored_FMN"/>
    <property type="match status" value="1"/>
</dbReference>
<dbReference type="FunFam" id="3.20.20.70:FF:000059">
    <property type="entry name" value="N-ethylmaleimide reductase, FMN-linked"/>
    <property type="match status" value="1"/>
</dbReference>
<comment type="similarity">
    <text evidence="2">Belongs to the NADH:flavin oxidoreductase/NADH oxidase family.</text>
</comment>
<dbReference type="RefSeq" id="WP_184033623.1">
    <property type="nucleotide sequence ID" value="NZ_JACHHY010000001.1"/>
</dbReference>
<organism evidence="5 6">
    <name type="scientific">Chitinivorax tropicus</name>
    <dbReference type="NCBI Taxonomy" id="714531"/>
    <lineage>
        <taxon>Bacteria</taxon>
        <taxon>Pseudomonadati</taxon>
        <taxon>Pseudomonadota</taxon>
        <taxon>Betaproteobacteria</taxon>
        <taxon>Chitinivorax</taxon>
    </lineage>
</organism>
<dbReference type="InterPro" id="IPR013785">
    <property type="entry name" value="Aldolase_TIM"/>
</dbReference>
<keyword evidence="3 5" id="KW-0560">Oxidoreductase</keyword>
<keyword evidence="6" id="KW-1185">Reference proteome</keyword>
<accession>A0A840MBV8</accession>
<dbReference type="NCBIfam" id="NF007899">
    <property type="entry name" value="PRK10605.1"/>
    <property type="match status" value="1"/>
</dbReference>
<sequence>MKQSVLFSPIRVGAVTLANRIIMAPLTRSRAGQPGDVPRALNVEYYRQRASAGLIITEATQISQQGQGYAWTPGIYTDAQQAGWQSVVEAAHGAGGKIAMQLWHVGRISHHLLQPGQAQPVAPSAIQAPNSMSFVVLPDGTPANVPCDLPRALSTEEIGHIVKQYADSTRRSKQAGFDLVEIHAANGYLLNQFLATGTNQRQDQYGGTIENRARFLLEVVDAAIAEMGADRIGVRLSPWGLFGDIDDTEPAEMALYLADQLNQRKIAYLHFNEPTWTNGPNYPAGFRESIRQAFQGVILYCGGYQADSADKLVSAGVADGVAFGRLYIANPDLVARFAAGAVLNEPDASTFYGGEEQGYTDYPFLTSQAAATV</sequence>
<protein>
    <submittedName>
        <fullName evidence="5">N-ethylmaleimide reductase</fullName>
        <ecNumber evidence="5">1.-.-.-</ecNumber>
    </submittedName>
</protein>
<dbReference type="GO" id="GO:0016628">
    <property type="term" value="F:oxidoreductase activity, acting on the CH-CH group of donors, NAD or NADP as acceptor"/>
    <property type="evidence" value="ECO:0007669"/>
    <property type="project" value="UniProtKB-ARBA"/>
</dbReference>
<reference evidence="5 6" key="1">
    <citation type="submission" date="2020-08" db="EMBL/GenBank/DDBJ databases">
        <title>Genomic Encyclopedia of Type Strains, Phase IV (KMG-IV): sequencing the most valuable type-strain genomes for metagenomic binning, comparative biology and taxonomic classification.</title>
        <authorList>
            <person name="Goeker M."/>
        </authorList>
    </citation>
    <scope>NUCLEOTIDE SEQUENCE [LARGE SCALE GENOMIC DNA]</scope>
    <source>
        <strain evidence="5 6">DSM 27165</strain>
    </source>
</reference>